<dbReference type="InterPro" id="IPR020449">
    <property type="entry name" value="Tscrpt_reg_AraC-type_HTH"/>
</dbReference>
<organism evidence="5 6">
    <name type="scientific">Paenibacillus silvestris</name>
    <dbReference type="NCBI Taxonomy" id="2606219"/>
    <lineage>
        <taxon>Bacteria</taxon>
        <taxon>Bacillati</taxon>
        <taxon>Bacillota</taxon>
        <taxon>Bacilli</taxon>
        <taxon>Bacillales</taxon>
        <taxon>Paenibacillaceae</taxon>
        <taxon>Paenibacillus</taxon>
    </lineage>
</organism>
<keyword evidence="3" id="KW-0804">Transcription</keyword>
<dbReference type="InterPro" id="IPR037923">
    <property type="entry name" value="HTH-like"/>
</dbReference>
<evidence type="ECO:0000256" key="2">
    <source>
        <dbReference type="ARBA" id="ARBA00023125"/>
    </source>
</evidence>
<dbReference type="Pfam" id="PF12833">
    <property type="entry name" value="HTH_18"/>
    <property type="match status" value="1"/>
</dbReference>
<comment type="caution">
    <text evidence="5">The sequence shown here is derived from an EMBL/GenBank/DDBJ whole genome shotgun (WGS) entry which is preliminary data.</text>
</comment>
<reference evidence="5 6" key="1">
    <citation type="submission" date="2019-12" db="EMBL/GenBank/DDBJ databases">
        <title>Paenibacillus sp. nov. sp. isolated from soil.</title>
        <authorList>
            <person name="Kim J."/>
            <person name="Jeong S.E."/>
            <person name="Jung H.S."/>
            <person name="Jeon C.O."/>
        </authorList>
    </citation>
    <scope>NUCLEOTIDE SEQUENCE [LARGE SCALE GENOMIC DNA]</scope>
    <source>
        <strain evidence="5 6">5J-6</strain>
    </source>
</reference>
<evidence type="ECO:0000313" key="6">
    <source>
        <dbReference type="Proteomes" id="UP000481087"/>
    </source>
</evidence>
<evidence type="ECO:0000259" key="4">
    <source>
        <dbReference type="PROSITE" id="PS01124"/>
    </source>
</evidence>
<dbReference type="SUPFAM" id="SSF51215">
    <property type="entry name" value="Regulatory protein AraC"/>
    <property type="match status" value="1"/>
</dbReference>
<dbReference type="Gene3D" id="2.60.120.280">
    <property type="entry name" value="Regulatory protein AraC"/>
    <property type="match status" value="1"/>
</dbReference>
<dbReference type="Gene3D" id="1.10.10.60">
    <property type="entry name" value="Homeodomain-like"/>
    <property type="match status" value="2"/>
</dbReference>
<evidence type="ECO:0000256" key="3">
    <source>
        <dbReference type="ARBA" id="ARBA00023163"/>
    </source>
</evidence>
<dbReference type="PRINTS" id="PR00032">
    <property type="entry name" value="HTHARAC"/>
</dbReference>
<dbReference type="InterPro" id="IPR018062">
    <property type="entry name" value="HTH_AraC-typ_CS"/>
</dbReference>
<dbReference type="PROSITE" id="PS01124">
    <property type="entry name" value="HTH_ARAC_FAMILY_2"/>
    <property type="match status" value="1"/>
</dbReference>
<dbReference type="Pfam" id="PF02311">
    <property type="entry name" value="AraC_binding"/>
    <property type="match status" value="1"/>
</dbReference>
<keyword evidence="1" id="KW-0805">Transcription regulation</keyword>
<dbReference type="SUPFAM" id="SSF46689">
    <property type="entry name" value="Homeodomain-like"/>
    <property type="match status" value="2"/>
</dbReference>
<name>A0A6L8UW54_9BACL</name>
<dbReference type="InterPro" id="IPR003313">
    <property type="entry name" value="AraC-bd"/>
</dbReference>
<dbReference type="EMBL" id="WTUZ01000010">
    <property type="protein sequence ID" value="MZQ82127.1"/>
    <property type="molecule type" value="Genomic_DNA"/>
</dbReference>
<feature type="domain" description="HTH araC/xylS-type" evidence="4">
    <location>
        <begin position="162"/>
        <end position="261"/>
    </location>
</feature>
<dbReference type="RefSeq" id="WP_161406301.1">
    <property type="nucleotide sequence ID" value="NZ_WTUZ01000010.1"/>
</dbReference>
<dbReference type="InterPro" id="IPR018060">
    <property type="entry name" value="HTH_AraC"/>
</dbReference>
<accession>A0A6L8UW54</accession>
<keyword evidence="6" id="KW-1185">Reference proteome</keyword>
<dbReference type="PANTHER" id="PTHR43280:SF2">
    <property type="entry name" value="HTH-TYPE TRANSCRIPTIONAL REGULATOR EXSA"/>
    <property type="match status" value="1"/>
</dbReference>
<keyword evidence="2" id="KW-0238">DNA-binding</keyword>
<evidence type="ECO:0000313" key="5">
    <source>
        <dbReference type="EMBL" id="MZQ82127.1"/>
    </source>
</evidence>
<proteinExistence type="predicted"/>
<dbReference type="PANTHER" id="PTHR43280">
    <property type="entry name" value="ARAC-FAMILY TRANSCRIPTIONAL REGULATOR"/>
    <property type="match status" value="1"/>
</dbReference>
<dbReference type="GO" id="GO:0003700">
    <property type="term" value="F:DNA-binding transcription factor activity"/>
    <property type="evidence" value="ECO:0007669"/>
    <property type="project" value="InterPro"/>
</dbReference>
<dbReference type="SMART" id="SM00342">
    <property type="entry name" value="HTH_ARAC"/>
    <property type="match status" value="1"/>
</dbReference>
<dbReference type="AlphaFoldDB" id="A0A6L8UW54"/>
<dbReference type="PROSITE" id="PS00041">
    <property type="entry name" value="HTH_ARAC_FAMILY_1"/>
    <property type="match status" value="1"/>
</dbReference>
<sequence length="264" mass="30997">MPQDHVLPLLITSHGSMTLTDHYPVLHHPSDYFMIYCKKGAGRIGSQDHEFMLHEGMIYISPPQITSTYNMISEPWDFIYLTFNGSLLHRFLFALQLVDANVYPLDDMQQMIIHEIVLFQKSHHKDRDYHGSGLLYMLLIKLKFSQDHSLHEDQKENKLMFSSIISFIKQNYQHDISLTMLANQMSITEQHFNRMFKKEYQMTPITYLTRYRLLKAKELLIRDDQMTVKDISEAVGFNSPSYFGAVFKKYVGCSPIELRKKNES</sequence>
<dbReference type="GO" id="GO:0043565">
    <property type="term" value="F:sequence-specific DNA binding"/>
    <property type="evidence" value="ECO:0007669"/>
    <property type="project" value="InterPro"/>
</dbReference>
<protein>
    <submittedName>
        <fullName evidence="5">Helix-turn-helix domain-containing protein</fullName>
    </submittedName>
</protein>
<dbReference type="Proteomes" id="UP000481087">
    <property type="component" value="Unassembled WGS sequence"/>
</dbReference>
<gene>
    <name evidence="5" type="ORF">GQF01_08240</name>
</gene>
<dbReference type="InterPro" id="IPR009057">
    <property type="entry name" value="Homeodomain-like_sf"/>
</dbReference>
<evidence type="ECO:0000256" key="1">
    <source>
        <dbReference type="ARBA" id="ARBA00023015"/>
    </source>
</evidence>